<dbReference type="InterPro" id="IPR001677">
    <property type="entry name" value="TbpB_B_D"/>
</dbReference>
<accession>A0A1E3LTL6</accession>
<evidence type="ECO:0000313" key="4">
    <source>
        <dbReference type="Proteomes" id="UP000094487"/>
    </source>
</evidence>
<gene>
    <name evidence="3" type="ORF">BFL28_19030</name>
</gene>
<dbReference type="Gene3D" id="2.40.160.90">
    <property type="match status" value="1"/>
</dbReference>
<dbReference type="RefSeq" id="WP_069321198.1">
    <property type="nucleotide sequence ID" value="NZ_MDDS01000039.1"/>
</dbReference>
<dbReference type="EMBL" id="MDDS01000039">
    <property type="protein sequence ID" value="ODP37054.1"/>
    <property type="molecule type" value="Genomic_DNA"/>
</dbReference>
<dbReference type="SUPFAM" id="SSF56925">
    <property type="entry name" value="OMPA-like"/>
    <property type="match status" value="1"/>
</dbReference>
<evidence type="ECO:0000256" key="1">
    <source>
        <dbReference type="SAM" id="MobiDB-lite"/>
    </source>
</evidence>
<organism evidence="3 4">
    <name type="scientific">Sphingomonas turrisvirgatae</name>
    <dbReference type="NCBI Taxonomy" id="1888892"/>
    <lineage>
        <taxon>Bacteria</taxon>
        <taxon>Pseudomonadati</taxon>
        <taxon>Pseudomonadota</taxon>
        <taxon>Alphaproteobacteria</taxon>
        <taxon>Sphingomonadales</taxon>
        <taxon>Sphingomonadaceae</taxon>
        <taxon>Sphingomonas</taxon>
    </lineage>
</organism>
<name>A0A1E3LTL6_9SPHN</name>
<dbReference type="Proteomes" id="UP000094487">
    <property type="component" value="Unassembled WGS sequence"/>
</dbReference>
<dbReference type="OrthoDB" id="7553730at2"/>
<dbReference type="AlphaFoldDB" id="A0A1E3LTL6"/>
<dbReference type="PROSITE" id="PS51257">
    <property type="entry name" value="PROKAR_LIPOPROTEIN"/>
    <property type="match status" value="1"/>
</dbReference>
<evidence type="ECO:0000259" key="2">
    <source>
        <dbReference type="Pfam" id="PF01298"/>
    </source>
</evidence>
<protein>
    <recommendedName>
        <fullName evidence="2">Transferrin-binding protein B C-lobe/N-lobe beta-barrel domain-containing protein</fullName>
    </recommendedName>
</protein>
<feature type="region of interest" description="Disordered" evidence="1">
    <location>
        <begin position="165"/>
        <end position="195"/>
    </location>
</feature>
<keyword evidence="4" id="KW-1185">Reference proteome</keyword>
<dbReference type="STRING" id="1888892.BFL28_19030"/>
<feature type="region of interest" description="Disordered" evidence="1">
    <location>
        <begin position="20"/>
        <end position="41"/>
    </location>
</feature>
<proteinExistence type="predicted"/>
<dbReference type="Pfam" id="PF01298">
    <property type="entry name" value="TbpB_B_D"/>
    <property type="match status" value="1"/>
</dbReference>
<reference evidence="3 4" key="1">
    <citation type="submission" date="2016-08" db="EMBL/GenBank/DDBJ databases">
        <title>Draft genome of the agarase producing Sphingomonas sp. MCT13.</title>
        <authorList>
            <person name="D'Andrea M.M."/>
            <person name="Rossolini G.M."/>
            <person name="Thaller M.C."/>
        </authorList>
    </citation>
    <scope>NUCLEOTIDE SEQUENCE [LARGE SCALE GENOMIC DNA]</scope>
    <source>
        <strain evidence="3 4">MCT13</strain>
    </source>
</reference>
<dbReference type="InterPro" id="IPR011250">
    <property type="entry name" value="OMP/PagP_B-barrel"/>
</dbReference>
<sequence>MRHWLMLSGAATLAACGGSTAPQSIGSSAPPAGSTPTPTATDAYSQFSKPVDAKTYVGIGGSQVYEYMTDERVAAGQQAQIYAGNAGMVRNTPISITYDPRDAIFTLTVADPRSGAAAGTRFQDPASRTAFGGAVEPQWGVPNLNALTGTSAAFNNPDIQYLQAGDGDPRSPYGRSGTGFIDPGTNTRPPDGDPGSSYVSTTLFYEKPGSKTKYVTFAGYVRNSVQFGVATVGGVAVKTNTWHLERGAFAYGAQTGNSAVPASGTGTYNGSMLATMVYNPTLDTVGGELPSYFQWLTGNSQLVVDFGSRKVDLTLNGAVLAPQIDRYTAPTSSFLPNGATFAAAASGLIDLAGKGGFAGSFGTWTFTSGGNTYVANVAGSSFDGAFFGPAAEEVGGGFRVVGGIPDQRIDILGAFTGKK</sequence>
<feature type="domain" description="Transferrin-binding protein B C-lobe/N-lobe beta-barrel" evidence="2">
    <location>
        <begin position="260"/>
        <end position="419"/>
    </location>
</feature>
<comment type="caution">
    <text evidence="3">The sequence shown here is derived from an EMBL/GenBank/DDBJ whole genome shotgun (WGS) entry which is preliminary data.</text>
</comment>
<feature type="compositionally biased region" description="Low complexity" evidence="1">
    <location>
        <begin position="21"/>
        <end position="41"/>
    </location>
</feature>
<evidence type="ECO:0000313" key="3">
    <source>
        <dbReference type="EMBL" id="ODP37054.1"/>
    </source>
</evidence>